<keyword evidence="1" id="KW-0732">Signal</keyword>
<feature type="signal peptide" evidence="1">
    <location>
        <begin position="1"/>
        <end position="19"/>
    </location>
</feature>
<comment type="caution">
    <text evidence="2">The sequence shown here is derived from an EMBL/GenBank/DDBJ whole genome shotgun (WGS) entry which is preliminary data.</text>
</comment>
<dbReference type="Pfam" id="PF11453">
    <property type="entry name" value="DUF2950"/>
    <property type="match status" value="1"/>
</dbReference>
<feature type="chain" id="PRO_5045290316" evidence="1">
    <location>
        <begin position="20"/>
        <end position="263"/>
    </location>
</feature>
<accession>A0ABT8PY86</accession>
<gene>
    <name evidence="2" type="ORF">Q0A17_17900</name>
</gene>
<organism evidence="2 3">
    <name type="scientific">Citrobacter enshiensis</name>
    <dbReference type="NCBI Taxonomy" id="2971264"/>
    <lineage>
        <taxon>Bacteria</taxon>
        <taxon>Pseudomonadati</taxon>
        <taxon>Pseudomonadota</taxon>
        <taxon>Gammaproteobacteria</taxon>
        <taxon>Enterobacterales</taxon>
        <taxon>Enterobacteriaceae</taxon>
        <taxon>Citrobacter</taxon>
    </lineage>
</organism>
<name>A0ABT8PY86_9ENTR</name>
<dbReference type="Proteomes" id="UP001174867">
    <property type="component" value="Unassembled WGS sequence"/>
</dbReference>
<evidence type="ECO:0000313" key="3">
    <source>
        <dbReference type="Proteomes" id="UP001174867"/>
    </source>
</evidence>
<reference evidence="2 3" key="1">
    <citation type="submission" date="2023-07" db="EMBL/GenBank/DDBJ databases">
        <title>Citrobacter selenititolerans sp. nov., isolated from seleniferous soil.</title>
        <authorList>
            <person name="Zhang S."/>
            <person name="Li K."/>
            <person name="Peng J."/>
            <person name="Wang H."/>
            <person name="Sun J."/>
            <person name="Guo Y."/>
        </authorList>
    </citation>
    <scope>NUCLEOTIDE SEQUENCE [LARGE SCALE GENOMIC DNA]</scope>
    <source>
        <strain evidence="2 3">S2-9</strain>
    </source>
</reference>
<keyword evidence="3" id="KW-1185">Reference proteome</keyword>
<protein>
    <submittedName>
        <fullName evidence="2">DUF2950 family protein</fullName>
    </submittedName>
</protein>
<proteinExistence type="predicted"/>
<dbReference type="RefSeq" id="WP_301701438.1">
    <property type="nucleotide sequence ID" value="NZ_JAUJYW010000007.1"/>
</dbReference>
<dbReference type="InterPro" id="IPR021556">
    <property type="entry name" value="DUF2950"/>
</dbReference>
<sequence>MKRIMLSALLLSLPLMSHAQQLFSSPEEAAKAFADAVAQQNETHLNAVLGDNWQQYLPPEGADPEAVARFNRDWKVSHRIVKQENIAHLNVGQEDWQLPVPIVKTSKGWHFDMAAAEDEILTRAIGRNELSAIQAMRAYVDAQYDYWERKQAFATRLISSEGKQDGLYWPVQPGEDPSPLGPAFSPVVPGTGYHGYHFRIVKNHDEKGFALLAWPVEWGETGVMSFMVNQDDRVYQADLGKDTVEKVTAITQYSQDAPWTPVE</sequence>
<dbReference type="EMBL" id="JAUJYW010000007">
    <property type="protein sequence ID" value="MDN8601268.1"/>
    <property type="molecule type" value="Genomic_DNA"/>
</dbReference>
<evidence type="ECO:0000313" key="2">
    <source>
        <dbReference type="EMBL" id="MDN8601268.1"/>
    </source>
</evidence>
<evidence type="ECO:0000256" key="1">
    <source>
        <dbReference type="SAM" id="SignalP"/>
    </source>
</evidence>